<evidence type="ECO:0000259" key="5">
    <source>
        <dbReference type="Pfam" id="PF00496"/>
    </source>
</evidence>
<reference evidence="6 7" key="1">
    <citation type="submission" date="2020-08" db="EMBL/GenBank/DDBJ databases">
        <title>Genomic Encyclopedia of Type Strains, Phase III (KMG-III): the genomes of soil and plant-associated and newly described type strains.</title>
        <authorList>
            <person name="Whitman W."/>
        </authorList>
    </citation>
    <scope>NUCLEOTIDE SEQUENCE [LARGE SCALE GENOMIC DNA]</scope>
    <source>
        <strain evidence="6 7">CECT 7015</strain>
    </source>
</reference>
<dbReference type="PANTHER" id="PTHR30290:SF9">
    <property type="entry name" value="OLIGOPEPTIDE-BINDING PROTEIN APPA"/>
    <property type="match status" value="1"/>
</dbReference>
<feature type="domain" description="Solute-binding protein family 5" evidence="5">
    <location>
        <begin position="86"/>
        <end position="444"/>
    </location>
</feature>
<evidence type="ECO:0000256" key="1">
    <source>
        <dbReference type="ARBA" id="ARBA00004418"/>
    </source>
</evidence>
<dbReference type="InterPro" id="IPR000914">
    <property type="entry name" value="SBP_5_dom"/>
</dbReference>
<dbReference type="Gene3D" id="3.10.105.10">
    <property type="entry name" value="Dipeptide-binding Protein, Domain 3"/>
    <property type="match status" value="1"/>
</dbReference>
<evidence type="ECO:0000313" key="7">
    <source>
        <dbReference type="Proteomes" id="UP000554520"/>
    </source>
</evidence>
<dbReference type="InterPro" id="IPR030678">
    <property type="entry name" value="Peptide/Ni-bd"/>
</dbReference>
<evidence type="ECO:0000313" key="6">
    <source>
        <dbReference type="EMBL" id="MBB3148373.1"/>
    </source>
</evidence>
<keyword evidence="7" id="KW-1185">Reference proteome</keyword>
<protein>
    <submittedName>
        <fullName evidence="6">Peptide/nickel transport system substrate-binding protein</fullName>
    </submittedName>
</protein>
<sequence length="528" mass="58092">MTKFCMISKEWRRAFFVRWLPLAVTVVALAATAIAFSRAAEASDLSVAREFDAEGLDPHRHGGTRSMQVTNLIFDTLLAMDRDGAIYPGLATAWHASEDGKTYALTIRDDVKCHDGTVLDAAAVKASIDRATDPATLNPNAETWGPIKSTSVSGNVVRIDLSEPFGPFLSFLTSMPSAIICPASVSGDKYQPVGTGPFMLDKWTRDDQMELAANPDYRNFNPLIENPGQPHIDRLILRTIPDAVARMAALRSGEVDMAEPSLEEAGDLRADADLRLYAAERSGQLVFAGYTWKIPPFNDPAIRMAIAMALNRKAYAEVAFAGLAKVSDCPVAEGLFAFDPEQCAAWLPPYDPERARALLAKAGYGPKNPLAIKLLGPRRDGWVAAYQMMQQDLAEVGIEAEIDTRDPSSFIEQISGLNVASDGKPALWTFGISGVDPDYLYFVWKRPGFANMGINEELDALLEQQRRLSGTTRSANIHEIEKYLLENQYMIPLLSPGWSWLMAHSPRVEGFKMGFMASQYFNDVKVAE</sequence>
<comment type="similarity">
    <text evidence="2">Belongs to the bacterial solute-binding protein 5 family.</text>
</comment>
<evidence type="ECO:0000256" key="2">
    <source>
        <dbReference type="ARBA" id="ARBA00005695"/>
    </source>
</evidence>
<dbReference type="GO" id="GO:0043190">
    <property type="term" value="C:ATP-binding cassette (ABC) transporter complex"/>
    <property type="evidence" value="ECO:0007669"/>
    <property type="project" value="InterPro"/>
</dbReference>
<dbReference type="Pfam" id="PF00496">
    <property type="entry name" value="SBP_bac_5"/>
    <property type="match status" value="1"/>
</dbReference>
<name>A0A839UEZ8_9HYPH</name>
<dbReference type="CDD" id="cd00995">
    <property type="entry name" value="PBP2_NikA_DppA_OppA_like"/>
    <property type="match status" value="1"/>
</dbReference>
<proteinExistence type="inferred from homology"/>
<keyword evidence="3" id="KW-0813">Transport</keyword>
<dbReference type="GO" id="GO:1904680">
    <property type="term" value="F:peptide transmembrane transporter activity"/>
    <property type="evidence" value="ECO:0007669"/>
    <property type="project" value="TreeGrafter"/>
</dbReference>
<evidence type="ECO:0000256" key="4">
    <source>
        <dbReference type="ARBA" id="ARBA00022729"/>
    </source>
</evidence>
<comment type="caution">
    <text evidence="6">The sequence shown here is derived from an EMBL/GenBank/DDBJ whole genome shotgun (WGS) entry which is preliminary data.</text>
</comment>
<dbReference type="SUPFAM" id="SSF53850">
    <property type="entry name" value="Periplasmic binding protein-like II"/>
    <property type="match status" value="1"/>
</dbReference>
<dbReference type="GO" id="GO:0030288">
    <property type="term" value="C:outer membrane-bounded periplasmic space"/>
    <property type="evidence" value="ECO:0007669"/>
    <property type="project" value="UniProtKB-ARBA"/>
</dbReference>
<dbReference type="EMBL" id="JACHXN010000019">
    <property type="protein sequence ID" value="MBB3148373.1"/>
    <property type="molecule type" value="Genomic_DNA"/>
</dbReference>
<gene>
    <name evidence="6" type="ORF">FHS21_004820</name>
</gene>
<dbReference type="PIRSF" id="PIRSF002741">
    <property type="entry name" value="MppA"/>
    <property type="match status" value="1"/>
</dbReference>
<organism evidence="6 7">
    <name type="scientific">Phyllobacterium trifolii</name>
    <dbReference type="NCBI Taxonomy" id="300193"/>
    <lineage>
        <taxon>Bacteria</taxon>
        <taxon>Pseudomonadati</taxon>
        <taxon>Pseudomonadota</taxon>
        <taxon>Alphaproteobacteria</taxon>
        <taxon>Hyphomicrobiales</taxon>
        <taxon>Phyllobacteriaceae</taxon>
        <taxon>Phyllobacterium</taxon>
    </lineage>
</organism>
<keyword evidence="4" id="KW-0732">Signal</keyword>
<accession>A0A839UEZ8</accession>
<dbReference type="InterPro" id="IPR039424">
    <property type="entry name" value="SBP_5"/>
</dbReference>
<dbReference type="AlphaFoldDB" id="A0A839UEZ8"/>
<dbReference type="RefSeq" id="WP_312879915.1">
    <property type="nucleotide sequence ID" value="NZ_JACHXN010000019.1"/>
</dbReference>
<comment type="subcellular location">
    <subcellularLocation>
        <location evidence="1">Periplasm</location>
    </subcellularLocation>
</comment>
<dbReference type="PANTHER" id="PTHR30290">
    <property type="entry name" value="PERIPLASMIC BINDING COMPONENT OF ABC TRANSPORTER"/>
    <property type="match status" value="1"/>
</dbReference>
<dbReference type="Gene3D" id="3.40.190.10">
    <property type="entry name" value="Periplasmic binding protein-like II"/>
    <property type="match status" value="1"/>
</dbReference>
<dbReference type="GO" id="GO:0015833">
    <property type="term" value="P:peptide transport"/>
    <property type="evidence" value="ECO:0007669"/>
    <property type="project" value="TreeGrafter"/>
</dbReference>
<dbReference type="Proteomes" id="UP000554520">
    <property type="component" value="Unassembled WGS sequence"/>
</dbReference>
<evidence type="ECO:0000256" key="3">
    <source>
        <dbReference type="ARBA" id="ARBA00022448"/>
    </source>
</evidence>